<evidence type="ECO:0000313" key="1">
    <source>
        <dbReference type="EMBL" id="KAG2440029.1"/>
    </source>
</evidence>
<dbReference type="AlphaFoldDB" id="A0A835TGR3"/>
<gene>
    <name evidence="1" type="ORF">HXX76_004146</name>
</gene>
<dbReference type="SUPFAM" id="SSF53474">
    <property type="entry name" value="alpha/beta-Hydrolases"/>
    <property type="match status" value="1"/>
</dbReference>
<sequence length="408" mass="41898">MPRFFGHPLGGLQPARSGYVEVADAGGGRRRQGPTPARLYWEEYGAPAGRPLFLLNGGCSKIPLMGNVIQVALERGYRVLIHESRGIGRSSCQVAGRQTSTLLAADAQAVADGAWGPDSRFVLYGISLGGLVGQELMYRLVAAGQKSRVLAAWLMVTGPGSWLRPPPFLQLPLMRMAFKPTAAPAAAAPAAAPAASPAAAGGADEATNGKLSLAKGGGGAMFADDADFAARYSLESLFSNAWLDSPAPPEAIDPAAGAAGKAAVAGAVPEVHINVGADGAAAVAGGSGGHVLTRREAVWRVFKTHWRDMLALHGPSDFPAVACQLTSLLGHYLQPHRAAIIRAAGLRISVGVSTADAFFPEAAQRQLATALGAEVVQVVGAGHLDGAMLDGAYSAFDGGLGWLSASKQ</sequence>
<name>A0A835TGR3_CHLIN</name>
<organism evidence="1 2">
    <name type="scientific">Chlamydomonas incerta</name>
    <dbReference type="NCBI Taxonomy" id="51695"/>
    <lineage>
        <taxon>Eukaryota</taxon>
        <taxon>Viridiplantae</taxon>
        <taxon>Chlorophyta</taxon>
        <taxon>core chlorophytes</taxon>
        <taxon>Chlorophyceae</taxon>
        <taxon>CS clade</taxon>
        <taxon>Chlamydomonadales</taxon>
        <taxon>Chlamydomonadaceae</taxon>
        <taxon>Chlamydomonas</taxon>
    </lineage>
</organism>
<dbReference type="Proteomes" id="UP000650467">
    <property type="component" value="Unassembled WGS sequence"/>
</dbReference>
<dbReference type="PANTHER" id="PTHR43433">
    <property type="entry name" value="HYDROLASE, ALPHA/BETA FOLD FAMILY PROTEIN"/>
    <property type="match status" value="1"/>
</dbReference>
<evidence type="ECO:0000313" key="2">
    <source>
        <dbReference type="Proteomes" id="UP000650467"/>
    </source>
</evidence>
<evidence type="ECO:0008006" key="3">
    <source>
        <dbReference type="Google" id="ProtNLM"/>
    </source>
</evidence>
<dbReference type="EMBL" id="JAEHOC010000007">
    <property type="protein sequence ID" value="KAG2440029.1"/>
    <property type="molecule type" value="Genomic_DNA"/>
</dbReference>
<dbReference type="OrthoDB" id="6431331at2759"/>
<reference evidence="1" key="1">
    <citation type="journal article" date="2020" name="bioRxiv">
        <title>Comparative genomics of Chlamydomonas.</title>
        <authorList>
            <person name="Craig R.J."/>
            <person name="Hasan A.R."/>
            <person name="Ness R.W."/>
            <person name="Keightley P.D."/>
        </authorList>
    </citation>
    <scope>NUCLEOTIDE SEQUENCE</scope>
    <source>
        <strain evidence="1">SAG 7.73</strain>
    </source>
</reference>
<dbReference type="PANTHER" id="PTHR43433:SF5">
    <property type="entry name" value="AB HYDROLASE-1 DOMAIN-CONTAINING PROTEIN"/>
    <property type="match status" value="1"/>
</dbReference>
<accession>A0A835TGR3</accession>
<proteinExistence type="predicted"/>
<keyword evidence="2" id="KW-1185">Reference proteome</keyword>
<dbReference type="Gene3D" id="3.40.50.1820">
    <property type="entry name" value="alpha/beta hydrolase"/>
    <property type="match status" value="1"/>
</dbReference>
<dbReference type="InterPro" id="IPR050471">
    <property type="entry name" value="AB_hydrolase"/>
</dbReference>
<dbReference type="InterPro" id="IPR029058">
    <property type="entry name" value="AB_hydrolase_fold"/>
</dbReference>
<protein>
    <recommendedName>
        <fullName evidence="3">Serine aminopeptidase S33 domain-containing protein</fullName>
    </recommendedName>
</protein>
<comment type="caution">
    <text evidence="1">The sequence shown here is derived from an EMBL/GenBank/DDBJ whole genome shotgun (WGS) entry which is preliminary data.</text>
</comment>